<keyword evidence="2 5" id="KW-0812">Transmembrane</keyword>
<dbReference type="STRING" id="60137.SAMN04488041_104119"/>
<evidence type="ECO:0000313" key="7">
    <source>
        <dbReference type="Proteomes" id="UP000183076"/>
    </source>
</evidence>
<dbReference type="GO" id="GO:0016020">
    <property type="term" value="C:membrane"/>
    <property type="evidence" value="ECO:0007669"/>
    <property type="project" value="UniProtKB-SubCell"/>
</dbReference>
<dbReference type="GeneID" id="94021002"/>
<comment type="subcellular location">
    <subcellularLocation>
        <location evidence="1">Membrane</location>
        <topology evidence="1">Multi-pass membrane protein</topology>
    </subcellularLocation>
</comment>
<evidence type="ECO:0000256" key="5">
    <source>
        <dbReference type="SAM" id="Phobius"/>
    </source>
</evidence>
<feature type="transmembrane region" description="Helical" evidence="5">
    <location>
        <begin position="46"/>
        <end position="66"/>
    </location>
</feature>
<organism evidence="6 7">
    <name type="scientific">Sulfitobacter pontiacus</name>
    <dbReference type="NCBI Taxonomy" id="60137"/>
    <lineage>
        <taxon>Bacteria</taxon>
        <taxon>Pseudomonadati</taxon>
        <taxon>Pseudomonadota</taxon>
        <taxon>Alphaproteobacteria</taxon>
        <taxon>Rhodobacterales</taxon>
        <taxon>Roseobacteraceae</taxon>
        <taxon>Sulfitobacter</taxon>
    </lineage>
</organism>
<evidence type="ECO:0000256" key="3">
    <source>
        <dbReference type="ARBA" id="ARBA00022989"/>
    </source>
</evidence>
<keyword evidence="4 5" id="KW-0472">Membrane</keyword>
<dbReference type="AlphaFoldDB" id="A0A1H2Y3M6"/>
<evidence type="ECO:0000256" key="2">
    <source>
        <dbReference type="ARBA" id="ARBA00022692"/>
    </source>
</evidence>
<feature type="transmembrane region" description="Helical" evidence="5">
    <location>
        <begin position="7"/>
        <end position="26"/>
    </location>
</feature>
<protein>
    <submittedName>
        <fullName evidence="6">Putative oxidoreductase</fullName>
    </submittedName>
</protein>
<evidence type="ECO:0000256" key="1">
    <source>
        <dbReference type="ARBA" id="ARBA00004141"/>
    </source>
</evidence>
<evidence type="ECO:0000313" key="6">
    <source>
        <dbReference type="EMBL" id="SDW99726.1"/>
    </source>
</evidence>
<dbReference type="EMBL" id="FNNB01000004">
    <property type="protein sequence ID" value="SDW99726.1"/>
    <property type="molecule type" value="Genomic_DNA"/>
</dbReference>
<dbReference type="RefSeq" id="WP_074635876.1">
    <property type="nucleotide sequence ID" value="NZ_CP160849.1"/>
</dbReference>
<proteinExistence type="predicted"/>
<dbReference type="Proteomes" id="UP000183076">
    <property type="component" value="Unassembled WGS sequence"/>
</dbReference>
<keyword evidence="3 5" id="KW-1133">Transmembrane helix</keyword>
<reference evidence="7" key="1">
    <citation type="submission" date="2016-10" db="EMBL/GenBank/DDBJ databases">
        <authorList>
            <person name="Varghese N."/>
            <person name="Submissions S."/>
        </authorList>
    </citation>
    <scope>NUCLEOTIDE SEQUENCE [LARGE SCALE GENOMIC DNA]</scope>
    <source>
        <strain evidence="7">DSM 10014</strain>
    </source>
</reference>
<accession>A0A1H2Y3M6</accession>
<dbReference type="InterPro" id="IPR032808">
    <property type="entry name" value="DoxX"/>
</dbReference>
<gene>
    <name evidence="6" type="ORF">SAMN04488041_104119</name>
</gene>
<name>A0A1H2Y3M6_9RHOB</name>
<evidence type="ECO:0000256" key="4">
    <source>
        <dbReference type="ARBA" id="ARBA00023136"/>
    </source>
</evidence>
<sequence length="129" mass="13766">MQRVERVAIYTGRLLLAALFVAGFVQKLVDPAAAQGLLSDRGLPVFLVWPAMLFNGVAAISLIFGLWLAPMSAALALYCMATSIFHFIPDDPWQMSIFVKNWAIAGGLLVLAGHAAQHRRGSGAAGFGP</sequence>
<dbReference type="Pfam" id="PF07681">
    <property type="entry name" value="DoxX"/>
    <property type="match status" value="1"/>
</dbReference>